<evidence type="ECO:0000313" key="3">
    <source>
        <dbReference type="Proteomes" id="UP000198605"/>
    </source>
</evidence>
<organism evidence="2 3">
    <name type="scientific">Micromonospora chersina</name>
    <dbReference type="NCBI Taxonomy" id="47854"/>
    <lineage>
        <taxon>Bacteria</taxon>
        <taxon>Bacillati</taxon>
        <taxon>Actinomycetota</taxon>
        <taxon>Actinomycetes</taxon>
        <taxon>Micromonosporales</taxon>
        <taxon>Micromonosporaceae</taxon>
        <taxon>Micromonospora</taxon>
    </lineage>
</organism>
<evidence type="ECO:0000313" key="2">
    <source>
        <dbReference type="EMBL" id="SCL50681.1"/>
    </source>
</evidence>
<accession>A0A1C6U9V3</accession>
<dbReference type="AlphaFoldDB" id="A0A1C6U9V3"/>
<proteinExistence type="predicted"/>
<evidence type="ECO:0008006" key="4">
    <source>
        <dbReference type="Google" id="ProtNLM"/>
    </source>
</evidence>
<feature type="region of interest" description="Disordered" evidence="1">
    <location>
        <begin position="454"/>
        <end position="527"/>
    </location>
</feature>
<dbReference type="InterPro" id="IPR027417">
    <property type="entry name" value="P-loop_NTPase"/>
</dbReference>
<dbReference type="SUPFAM" id="SSF52540">
    <property type="entry name" value="P-loop containing nucleoside triphosphate hydrolases"/>
    <property type="match status" value="1"/>
</dbReference>
<protein>
    <recommendedName>
        <fullName evidence="4">AAA+ ATPase domain-containing protein</fullName>
    </recommendedName>
</protein>
<dbReference type="GeneID" id="43277711"/>
<sequence>MRQAEWAQRFRDTTGWRRDFGTSGVPVQVVAASPELVQACDLINDLGRGDSRFVLIQAPAGGGKSTLIAAALAAFTELDLPYERIQADHDFGPIMKRLSQGNLDTIVVVDDCDKLQASTLRQIVARRRNCRGLFLTATKVGSETSSALDDEYDRYLRIPHLDRRPDDLLLVAAMIWSRMSMPPLADACDESFTEVLLQGTYPKGARSLEAILTSMAELLETSGDMAGGHLNRKITSGDVTPHLLRLFRAQAEQATVAPTDAVLMVEGETDEVYLRRAAELALQEHGWRLLDGLQVESPVGRTGGGSSVVDRLLDLRRDGINGIGLFDRDPPGSAAMDIARKHNLKRYQLPTKFDPLDRGDEGALVEIEDLLPVEMLNRYYEEHPDASAEERHWRLGRWRIVPLGKDKGDLAAWVCSVATYDDLERYVYLLVAVRQTLGLPRYVSMSDKSWLSRLQQRPAGASQPPIAPSTPPAVSTAGPASADLSDDRDTDTLSRVTPHPPRQAPDREEAPDHATSASESPIAQRQR</sequence>
<reference evidence="3" key="1">
    <citation type="submission" date="2016-06" db="EMBL/GenBank/DDBJ databases">
        <authorList>
            <person name="Varghese N."/>
            <person name="Submissions Spin"/>
        </authorList>
    </citation>
    <scope>NUCLEOTIDE SEQUENCE [LARGE SCALE GENOMIC DNA]</scope>
    <source>
        <strain evidence="3">DSM 44151</strain>
    </source>
</reference>
<gene>
    <name evidence="2" type="ORF">GA0070603_1045</name>
</gene>
<keyword evidence="3" id="KW-1185">Reference proteome</keyword>
<evidence type="ECO:0000256" key="1">
    <source>
        <dbReference type="SAM" id="MobiDB-lite"/>
    </source>
</evidence>
<name>A0A1C6U9V3_9ACTN</name>
<dbReference type="RefSeq" id="WP_091307865.1">
    <property type="nucleotide sequence ID" value="NZ_FMIB01000002.1"/>
</dbReference>
<dbReference type="Proteomes" id="UP000198605">
    <property type="component" value="Unassembled WGS sequence"/>
</dbReference>
<dbReference type="EMBL" id="FMIB01000002">
    <property type="protein sequence ID" value="SCL50681.1"/>
    <property type="molecule type" value="Genomic_DNA"/>
</dbReference>
<feature type="compositionally biased region" description="Polar residues" evidence="1">
    <location>
        <begin position="515"/>
        <end position="527"/>
    </location>
</feature>